<evidence type="ECO:0000313" key="1">
    <source>
        <dbReference type="EMBL" id="PIQ73115.1"/>
    </source>
</evidence>
<dbReference type="Pfam" id="PF13419">
    <property type="entry name" value="HAD_2"/>
    <property type="match status" value="1"/>
</dbReference>
<dbReference type="InterPro" id="IPR023214">
    <property type="entry name" value="HAD_sf"/>
</dbReference>
<dbReference type="InterPro" id="IPR036412">
    <property type="entry name" value="HAD-like_sf"/>
</dbReference>
<dbReference type="InterPro" id="IPR041492">
    <property type="entry name" value="HAD_2"/>
</dbReference>
<name>A0A2M6ITL1_9BACT</name>
<evidence type="ECO:0000313" key="2">
    <source>
        <dbReference type="Proteomes" id="UP000231056"/>
    </source>
</evidence>
<dbReference type="Proteomes" id="UP000231056">
    <property type="component" value="Unassembled WGS sequence"/>
</dbReference>
<organism evidence="1 2">
    <name type="scientific">Candidatus Roizmanbacteria bacterium CG11_big_fil_rev_8_21_14_0_20_36_8</name>
    <dbReference type="NCBI Taxonomy" id="1974856"/>
    <lineage>
        <taxon>Bacteria</taxon>
        <taxon>Candidatus Roizmaniibacteriota</taxon>
    </lineage>
</organism>
<accession>A0A2M6ITL1</accession>
<dbReference type="InterPro" id="IPR023198">
    <property type="entry name" value="PGP-like_dom2"/>
</dbReference>
<gene>
    <name evidence="1" type="ORF">COV58_04250</name>
</gene>
<sequence>MIKSPLRNKAVIFDLDGCIANTLPVWITAFIKTFHSFGKNITENELMKIGLNRIHETGYEGIDSEEFINKLYKVLESGIARALLHEGMFETISYLHKNGIKLAIVSSARRKQVKN</sequence>
<protein>
    <recommendedName>
        <fullName evidence="3">Phosphatase</fullName>
    </recommendedName>
</protein>
<comment type="caution">
    <text evidence="1">The sequence shown here is derived from an EMBL/GenBank/DDBJ whole genome shotgun (WGS) entry which is preliminary data.</text>
</comment>
<reference evidence="1 2" key="1">
    <citation type="submission" date="2017-09" db="EMBL/GenBank/DDBJ databases">
        <title>Depth-based differentiation of microbial function through sediment-hosted aquifers and enrichment of novel symbionts in the deep terrestrial subsurface.</title>
        <authorList>
            <person name="Probst A.J."/>
            <person name="Ladd B."/>
            <person name="Jarett J.K."/>
            <person name="Geller-Mcgrath D.E."/>
            <person name="Sieber C.M."/>
            <person name="Emerson J.B."/>
            <person name="Anantharaman K."/>
            <person name="Thomas B.C."/>
            <person name="Malmstrom R."/>
            <person name="Stieglmeier M."/>
            <person name="Klingl A."/>
            <person name="Woyke T."/>
            <person name="Ryan C.M."/>
            <person name="Banfield J.F."/>
        </authorList>
    </citation>
    <scope>NUCLEOTIDE SEQUENCE [LARGE SCALE GENOMIC DNA]</scope>
    <source>
        <strain evidence="1">CG11_big_fil_rev_8_21_14_0_20_36_8</strain>
    </source>
</reference>
<dbReference type="SUPFAM" id="SSF56784">
    <property type="entry name" value="HAD-like"/>
    <property type="match status" value="1"/>
</dbReference>
<proteinExistence type="predicted"/>
<dbReference type="Gene3D" id="3.40.50.1000">
    <property type="entry name" value="HAD superfamily/HAD-like"/>
    <property type="match status" value="1"/>
</dbReference>
<dbReference type="AlphaFoldDB" id="A0A2M6ITL1"/>
<dbReference type="EMBL" id="PCVM01000101">
    <property type="protein sequence ID" value="PIQ73115.1"/>
    <property type="molecule type" value="Genomic_DNA"/>
</dbReference>
<dbReference type="Gene3D" id="1.10.150.240">
    <property type="entry name" value="Putative phosphatase, domain 2"/>
    <property type="match status" value="1"/>
</dbReference>
<evidence type="ECO:0008006" key="3">
    <source>
        <dbReference type="Google" id="ProtNLM"/>
    </source>
</evidence>